<evidence type="ECO:0000313" key="6">
    <source>
        <dbReference type="Proteomes" id="UP000244722"/>
    </source>
</evidence>
<organism evidence="5 6">
    <name type="scientific">Tuber borchii</name>
    <name type="common">White truffle</name>
    <dbReference type="NCBI Taxonomy" id="42251"/>
    <lineage>
        <taxon>Eukaryota</taxon>
        <taxon>Fungi</taxon>
        <taxon>Dikarya</taxon>
        <taxon>Ascomycota</taxon>
        <taxon>Pezizomycotina</taxon>
        <taxon>Pezizomycetes</taxon>
        <taxon>Pezizales</taxon>
        <taxon>Tuberaceae</taxon>
        <taxon>Tuber</taxon>
    </lineage>
</organism>
<dbReference type="Gene3D" id="1.20.58.1100">
    <property type="match status" value="1"/>
</dbReference>
<evidence type="ECO:0000259" key="4">
    <source>
        <dbReference type="PROSITE" id="PS51259"/>
    </source>
</evidence>
<dbReference type="OrthoDB" id="2015333at2759"/>
<dbReference type="PANTHER" id="PTHR47263">
    <property type="entry name" value="ADENYLATE CYCLASE ACTIVATION PROTEIN GIT1"/>
    <property type="match status" value="1"/>
</dbReference>
<dbReference type="Pfam" id="PF06292">
    <property type="entry name" value="MUN"/>
    <property type="match status" value="1"/>
</dbReference>
<gene>
    <name evidence="5" type="ORF">B9Z19DRAFT_1135440</name>
</gene>
<evidence type="ECO:0000259" key="3">
    <source>
        <dbReference type="PROSITE" id="PS51258"/>
    </source>
</evidence>
<feature type="compositionally biased region" description="Low complexity" evidence="1">
    <location>
        <begin position="359"/>
        <end position="369"/>
    </location>
</feature>
<dbReference type="Proteomes" id="UP000244722">
    <property type="component" value="Unassembled WGS sequence"/>
</dbReference>
<feature type="compositionally biased region" description="Polar residues" evidence="1">
    <location>
        <begin position="327"/>
        <end position="351"/>
    </location>
</feature>
<evidence type="ECO:0008006" key="7">
    <source>
        <dbReference type="Google" id="ProtNLM"/>
    </source>
</evidence>
<dbReference type="InterPro" id="IPR010439">
    <property type="entry name" value="MUN_dom"/>
</dbReference>
<dbReference type="EMBL" id="NESQ01000391">
    <property type="protein sequence ID" value="PUU73286.1"/>
    <property type="molecule type" value="Genomic_DNA"/>
</dbReference>
<dbReference type="InterPro" id="IPR014772">
    <property type="entry name" value="Munc13_dom-2"/>
</dbReference>
<feature type="compositionally biased region" description="Low complexity" evidence="1">
    <location>
        <begin position="1345"/>
        <end position="1355"/>
    </location>
</feature>
<feature type="region of interest" description="Disordered" evidence="1">
    <location>
        <begin position="327"/>
        <end position="369"/>
    </location>
</feature>
<reference evidence="5 6" key="1">
    <citation type="submission" date="2017-04" db="EMBL/GenBank/DDBJ databases">
        <title>Draft genome sequence of Tuber borchii Vittad., a whitish edible truffle.</title>
        <authorList>
            <consortium name="DOE Joint Genome Institute"/>
            <person name="Murat C."/>
            <person name="Kuo A."/>
            <person name="Barry K.W."/>
            <person name="Clum A."/>
            <person name="Dockter R.B."/>
            <person name="Fauchery L."/>
            <person name="Iotti M."/>
            <person name="Kohler A."/>
            <person name="Labutti K."/>
            <person name="Lindquist E.A."/>
            <person name="Lipzen A."/>
            <person name="Ohm R.A."/>
            <person name="Wang M."/>
            <person name="Grigoriev I.V."/>
            <person name="Zambonelli A."/>
            <person name="Martin F.M."/>
        </authorList>
    </citation>
    <scope>NUCLEOTIDE SEQUENCE [LARGE SCALE GENOMIC DNA]</scope>
    <source>
        <strain evidence="5 6">Tbo3840</strain>
    </source>
</reference>
<name>A0A2T6ZCW4_TUBBO</name>
<evidence type="ECO:0000313" key="5">
    <source>
        <dbReference type="EMBL" id="PUU73286.1"/>
    </source>
</evidence>
<dbReference type="SUPFAM" id="SSF49562">
    <property type="entry name" value="C2 domain (Calcium/lipid-binding domain, CaLB)"/>
    <property type="match status" value="1"/>
</dbReference>
<dbReference type="CDD" id="cd04043">
    <property type="entry name" value="C2_Munc13_fungal"/>
    <property type="match status" value="1"/>
</dbReference>
<dbReference type="InterPro" id="IPR014770">
    <property type="entry name" value="Munc13_1"/>
</dbReference>
<accession>A0A2T6ZCW4</accession>
<dbReference type="PROSITE" id="PS51258">
    <property type="entry name" value="MHD1"/>
    <property type="match status" value="1"/>
</dbReference>
<dbReference type="Gene3D" id="2.60.40.150">
    <property type="entry name" value="C2 domain"/>
    <property type="match status" value="1"/>
</dbReference>
<dbReference type="InterPro" id="IPR052811">
    <property type="entry name" value="Glucose_resp_signaling"/>
</dbReference>
<feature type="domain" description="C2" evidence="2">
    <location>
        <begin position="886"/>
        <end position="1001"/>
    </location>
</feature>
<feature type="domain" description="MHD1" evidence="3">
    <location>
        <begin position="678"/>
        <end position="805"/>
    </location>
</feature>
<proteinExistence type="predicted"/>
<feature type="domain" description="MHD2" evidence="4">
    <location>
        <begin position="1104"/>
        <end position="1226"/>
    </location>
</feature>
<dbReference type="InterPro" id="IPR000008">
    <property type="entry name" value="C2_dom"/>
</dbReference>
<evidence type="ECO:0000256" key="1">
    <source>
        <dbReference type="SAM" id="MobiDB-lite"/>
    </source>
</evidence>
<dbReference type="PROSITE" id="PS50004">
    <property type="entry name" value="C2"/>
    <property type="match status" value="1"/>
</dbReference>
<protein>
    <recommendedName>
        <fullName evidence="7">C2 domain-containing protein</fullName>
    </recommendedName>
</protein>
<dbReference type="STRING" id="42251.A0A2T6ZCW4"/>
<comment type="caution">
    <text evidence="5">The sequence shown here is derived from an EMBL/GenBank/DDBJ whole genome shotgun (WGS) entry which is preliminary data.</text>
</comment>
<dbReference type="InterPro" id="IPR035892">
    <property type="entry name" value="C2_domain_sf"/>
</dbReference>
<dbReference type="Gene3D" id="1.10.357.50">
    <property type="match status" value="1"/>
</dbReference>
<feature type="region of interest" description="Disordered" evidence="1">
    <location>
        <begin position="1336"/>
        <end position="1355"/>
    </location>
</feature>
<sequence length="1355" mass="154442">MSHRQRRTGLGGSQRSRHSVLVTADDAYTYALRCAYLAYLLQPRPRRQVPAPPPPQIHRSSTSFHELMRDFSSHTSRGSKGNKFPKGFLPALQPRLEGVVMGREPGAEYKDAAVKRTFGAFYAAFREPRFYEGVVKSRRAEDLVLIFYSSATKELQKVKQDDSWKWLSDRHVALFVRLMHSVIKDKDWVGSNPELASQLATLESKLLQHDQNLAEETRRTSTAMVSAPPAPLSYNVNDMPLVKVVARTFGVSLQTCQQDINANRSAWTEKAALMDMKAYSNNLSLGNTRRTLRSDDFDTDEAWEAWRKLETPALSQIMLGIVQSNPSELAKTTSGPSPITARPQSLQQNSPYPYHDLSRSSTSSDASSSMYGFDHPVDMGNFDVSSPAADDTLDTPYTYIPPDPRIYFRHVVEKCLSCDLRDPDTLPMDIPGADPTVLLSKNSLDLLNECCTRWRIPQFSRSILFLDAVRKFYQDQDIDLVTLDAAWLYAKGATDFDWRTWTIADQNLYRQILSSIHDNLLRDLYDLLQHAFDPKSKPVGRVMYILNEHIYEDPLFTSGNLESYIEQLKEGLRSRASEVLKEIVSELPQDRNELDPFHLVELTQKIIKLAEKISKRFKEPIMGHRSNMGIHLTRSVDPMMIFVEVVFPEYAAVARDVVLEIMQAYQEKNQEVEIEDGFDLYRELSEIRRIYGDAFPKNKFAIHLEDFLADFVWRWIKNTDAKVIGWVDEAIKHDDFIIRIREEQGREPTDDERHTMSVVDIFRSLNQTVDYIKKLEWKDEVQYGKFMTALAKTLGSGVARYCEVLEKLFTFEMDKQTPEQEAAARQTRQQRWMAMARDAWSNKDKIEPFQFAPESCTKLNNIEFALQQLDKLEHTVDVDGVAATLTRHAPPVTQQRKKASNYVFTIKIVEAEDLKAMDINGFSDPYVVLGDEYQKRLAKTRVIYSNLNPRWEETVDITTQGQIWLTATVWDWDTVGDHDCVGRTSIKLDPSNFGDFLPKEYWLDLDTQGRLLLRVSMEGERDDIQFYFGRAFRTLKRTERDMTRQITDKLSAYIHHCLSRSALKSVLSKGYSISAVSSLFSRTGLGGNRPPSTSGHGVTEAEIAAAVVPLTDYFNENFAILNQTLTNAALTLVMSKLWKEVLVTIEGLLVPTLSDKPSQQKQLSPQETETVFKWLQLMFDFFHAVDEHTGEATGVPIDVLKSPKYHELQSLNFFYFESTDNLIRTSERMANASAARQQQARQKLIEKNNPAPTSFGGFLGVPGAKRTKSVLMSRNLGTMRKAKEEKRREAQAEPNDDMILRILRMRPEAASYLKDRNRQKERLAAAAAAEAIVRQSMSSGGGRMGTMVPGGPSRR</sequence>
<dbReference type="PROSITE" id="PS51259">
    <property type="entry name" value="MHD2"/>
    <property type="match status" value="1"/>
</dbReference>
<dbReference type="Pfam" id="PF00168">
    <property type="entry name" value="C2"/>
    <property type="match status" value="1"/>
</dbReference>
<dbReference type="PANTHER" id="PTHR47263:SF1">
    <property type="entry name" value="C2 DOMAIN PROTEIN (AFU_ORTHOLOGUE AFUA_7G02350)"/>
    <property type="match status" value="1"/>
</dbReference>
<dbReference type="SMART" id="SM00239">
    <property type="entry name" value="C2"/>
    <property type="match status" value="1"/>
</dbReference>
<evidence type="ECO:0000259" key="2">
    <source>
        <dbReference type="PROSITE" id="PS50004"/>
    </source>
</evidence>
<keyword evidence="6" id="KW-1185">Reference proteome</keyword>